<sequence length="584" mass="63916">MKSFVVITAFVFLASHYLVKVSPQIILEVPGYGVLNGTTESSSDTERPFYAFRSVAFRSVYYAEMPTPENRFLPPVPKSPYPMNEIQQATTNNLGCPQPGYGNEDCLSLNVYTPQLPSNSNNSLPVMVWIHGGGFSIGLALGYDLVNRYMEHDIVVVVIQYRLGPLGFFSFDTDEVPGNAGIFDQIEALRWVNKNIHHFGGDPNQITIAGESAGSASVSLLLLAPQARGLFHRAIGESGSVLSGWGLNGNGGVKATSLKIAELAGCPLEPYQDLLSCVQNTDAAVLSTAMQEYTSEDKVINGGLGFSLYPVIQVAGAQRIIESDPRELFGSANFAVVPTMFGANQQEGSISLGVVYNDFLVPNNLTENESFLANELVPLILKSLFIEDESGELAVQLTEKYLGDAEMGNFTSMTPGLTDLCSVLFIKESTYENLQLIAQHNPSAFFYSFEYEGRNSLCNAFFIGNQPPVPHGVCHSDELIYFFIYPFASLPSGLNASETELSHKMLQTWTNFVKYGDPTPDDVALLDGIPKFLPYNAIGEFYTAIGADVWTTESDYTLTYTVTVDALHPSSTRTRKYAILNPDY</sequence>
<evidence type="ECO:0000313" key="7">
    <source>
        <dbReference type="EMBL" id="CAH0102948.1"/>
    </source>
</evidence>
<dbReference type="GO" id="GO:0052689">
    <property type="term" value="F:carboxylic ester hydrolase activity"/>
    <property type="evidence" value="ECO:0007669"/>
    <property type="project" value="UniProtKB-KW"/>
</dbReference>
<evidence type="ECO:0000256" key="2">
    <source>
        <dbReference type="ARBA" id="ARBA00022487"/>
    </source>
</evidence>
<name>A0A8J2RHC5_9CRUS</name>
<gene>
    <name evidence="7" type="ORF">DGAL_LOCUS5475</name>
</gene>
<dbReference type="PROSITE" id="PS00122">
    <property type="entry name" value="CARBOXYLESTERASE_B_1"/>
    <property type="match status" value="1"/>
</dbReference>
<evidence type="ECO:0000256" key="3">
    <source>
        <dbReference type="ARBA" id="ARBA00022801"/>
    </source>
</evidence>
<dbReference type="InterPro" id="IPR002018">
    <property type="entry name" value="CarbesteraseB"/>
</dbReference>
<keyword evidence="3 5" id="KW-0378">Hydrolase</keyword>
<dbReference type="Proteomes" id="UP000789390">
    <property type="component" value="Unassembled WGS sequence"/>
</dbReference>
<protein>
    <recommendedName>
        <fullName evidence="5">Carboxylic ester hydrolase</fullName>
        <ecNumber evidence="5">3.1.1.-</ecNumber>
    </recommendedName>
</protein>
<feature type="signal peptide" evidence="5">
    <location>
        <begin position="1"/>
        <end position="23"/>
    </location>
</feature>
<evidence type="ECO:0000256" key="4">
    <source>
        <dbReference type="ARBA" id="ARBA00023180"/>
    </source>
</evidence>
<dbReference type="Pfam" id="PF00135">
    <property type="entry name" value="COesterase"/>
    <property type="match status" value="1"/>
</dbReference>
<dbReference type="EC" id="3.1.1.-" evidence="5"/>
<dbReference type="InterPro" id="IPR019826">
    <property type="entry name" value="Carboxylesterase_B_AS"/>
</dbReference>
<reference evidence="7" key="1">
    <citation type="submission" date="2021-11" db="EMBL/GenBank/DDBJ databases">
        <authorList>
            <person name="Schell T."/>
        </authorList>
    </citation>
    <scope>NUCLEOTIDE SEQUENCE</scope>
    <source>
        <strain evidence="7">M5</strain>
    </source>
</reference>
<dbReference type="Gene3D" id="3.40.50.1820">
    <property type="entry name" value="alpha/beta hydrolase"/>
    <property type="match status" value="1"/>
</dbReference>
<accession>A0A8J2RHC5</accession>
<evidence type="ECO:0000256" key="5">
    <source>
        <dbReference type="RuleBase" id="RU361235"/>
    </source>
</evidence>
<proteinExistence type="inferred from homology"/>
<feature type="chain" id="PRO_5035340500" description="Carboxylic ester hydrolase" evidence="5">
    <location>
        <begin position="24"/>
        <end position="584"/>
    </location>
</feature>
<keyword evidence="4" id="KW-0325">Glycoprotein</keyword>
<evidence type="ECO:0000256" key="1">
    <source>
        <dbReference type="ARBA" id="ARBA00005964"/>
    </source>
</evidence>
<comment type="similarity">
    <text evidence="1 5">Belongs to the type-B carboxylesterase/lipase family.</text>
</comment>
<dbReference type="PANTHER" id="PTHR43142">
    <property type="entry name" value="CARBOXYLIC ESTER HYDROLASE"/>
    <property type="match status" value="1"/>
</dbReference>
<dbReference type="EMBL" id="CAKKLH010000099">
    <property type="protein sequence ID" value="CAH0102948.1"/>
    <property type="molecule type" value="Genomic_DNA"/>
</dbReference>
<dbReference type="InterPro" id="IPR029058">
    <property type="entry name" value="AB_hydrolase_fold"/>
</dbReference>
<comment type="caution">
    <text evidence="7">The sequence shown here is derived from an EMBL/GenBank/DDBJ whole genome shotgun (WGS) entry which is preliminary data.</text>
</comment>
<keyword evidence="2" id="KW-0719">Serine esterase</keyword>
<dbReference type="PANTHER" id="PTHR43142:SF1">
    <property type="entry name" value="CARBOXYLIC ESTER HYDROLASE"/>
    <property type="match status" value="1"/>
</dbReference>
<dbReference type="AlphaFoldDB" id="A0A8J2RHC5"/>
<dbReference type="SUPFAM" id="SSF53474">
    <property type="entry name" value="alpha/beta-Hydrolases"/>
    <property type="match status" value="1"/>
</dbReference>
<organism evidence="7 8">
    <name type="scientific">Daphnia galeata</name>
    <dbReference type="NCBI Taxonomy" id="27404"/>
    <lineage>
        <taxon>Eukaryota</taxon>
        <taxon>Metazoa</taxon>
        <taxon>Ecdysozoa</taxon>
        <taxon>Arthropoda</taxon>
        <taxon>Crustacea</taxon>
        <taxon>Branchiopoda</taxon>
        <taxon>Diplostraca</taxon>
        <taxon>Cladocera</taxon>
        <taxon>Anomopoda</taxon>
        <taxon>Daphniidae</taxon>
        <taxon>Daphnia</taxon>
    </lineage>
</organism>
<evidence type="ECO:0000259" key="6">
    <source>
        <dbReference type="Pfam" id="PF00135"/>
    </source>
</evidence>
<keyword evidence="5" id="KW-0732">Signal</keyword>
<keyword evidence="8" id="KW-1185">Reference proteome</keyword>
<dbReference type="OrthoDB" id="3200163at2759"/>
<feature type="domain" description="Carboxylesterase type B" evidence="6">
    <location>
        <begin position="31"/>
        <end position="547"/>
    </location>
</feature>
<evidence type="ECO:0000313" key="8">
    <source>
        <dbReference type="Proteomes" id="UP000789390"/>
    </source>
</evidence>